<evidence type="ECO:0000256" key="2">
    <source>
        <dbReference type="ARBA" id="ARBA00022741"/>
    </source>
</evidence>
<dbReference type="Gene3D" id="1.20.5.4130">
    <property type="match status" value="1"/>
</dbReference>
<dbReference type="AlphaFoldDB" id="A0A1R3KRB0"/>
<protein>
    <submittedName>
        <fullName evidence="8">Disease resistance protein</fullName>
    </submittedName>
</protein>
<dbReference type="InterPro" id="IPR055414">
    <property type="entry name" value="LRR_R13L4/SHOC2-like"/>
</dbReference>
<organism evidence="8 9">
    <name type="scientific">Corchorus olitorius</name>
    <dbReference type="NCBI Taxonomy" id="93759"/>
    <lineage>
        <taxon>Eukaryota</taxon>
        <taxon>Viridiplantae</taxon>
        <taxon>Streptophyta</taxon>
        <taxon>Embryophyta</taxon>
        <taxon>Tracheophyta</taxon>
        <taxon>Spermatophyta</taxon>
        <taxon>Magnoliopsida</taxon>
        <taxon>eudicotyledons</taxon>
        <taxon>Gunneridae</taxon>
        <taxon>Pentapetalae</taxon>
        <taxon>rosids</taxon>
        <taxon>malvids</taxon>
        <taxon>Malvales</taxon>
        <taxon>Malvaceae</taxon>
        <taxon>Grewioideae</taxon>
        <taxon>Apeibeae</taxon>
        <taxon>Corchorus</taxon>
    </lineage>
</organism>
<accession>A0A1R3KRB0</accession>
<keyword evidence="9" id="KW-1185">Reference proteome</keyword>
<reference evidence="9" key="1">
    <citation type="submission" date="2013-09" db="EMBL/GenBank/DDBJ databases">
        <title>Corchorus olitorius genome sequencing.</title>
        <authorList>
            <person name="Alam M."/>
            <person name="Haque M.S."/>
            <person name="Islam M.S."/>
            <person name="Emdad E.M."/>
            <person name="Islam M.M."/>
            <person name="Ahmed B."/>
            <person name="Halim A."/>
            <person name="Hossen Q.M.M."/>
            <person name="Hossain M.Z."/>
            <person name="Ahmed R."/>
            <person name="Khan M.M."/>
            <person name="Islam R."/>
            <person name="Rashid M.M."/>
            <person name="Khan S.A."/>
            <person name="Rahman M.S."/>
            <person name="Alam M."/>
            <person name="Yahiya A.S."/>
            <person name="Khan M.S."/>
            <person name="Azam M.S."/>
            <person name="Haque T."/>
            <person name="Lashkar M.Z.H."/>
            <person name="Akhand A.I."/>
            <person name="Morshed G."/>
            <person name="Roy S."/>
            <person name="Uddin K.S."/>
            <person name="Rabeya T."/>
            <person name="Hossain A.S."/>
            <person name="Chowdhury A."/>
            <person name="Snigdha A.R."/>
            <person name="Mortoza M.S."/>
            <person name="Matin S.A."/>
            <person name="Hoque S.M.E."/>
            <person name="Islam M.K."/>
            <person name="Roy D.K."/>
            <person name="Haider R."/>
            <person name="Moosa M.M."/>
            <person name="Elias S.M."/>
            <person name="Hasan A.M."/>
            <person name="Jahan S."/>
            <person name="Shafiuddin M."/>
            <person name="Mahmood N."/>
            <person name="Shommy N.S."/>
        </authorList>
    </citation>
    <scope>NUCLEOTIDE SEQUENCE [LARGE SCALE GENOMIC DNA]</scope>
    <source>
        <strain evidence="9">cv. O-4</strain>
    </source>
</reference>
<dbReference type="InterPro" id="IPR027417">
    <property type="entry name" value="P-loop_NTPase"/>
</dbReference>
<dbReference type="InterPro" id="IPR041118">
    <property type="entry name" value="Rx_N"/>
</dbReference>
<evidence type="ECO:0000259" key="6">
    <source>
        <dbReference type="Pfam" id="PF23559"/>
    </source>
</evidence>
<evidence type="ECO:0000256" key="1">
    <source>
        <dbReference type="ARBA" id="ARBA00022737"/>
    </source>
</evidence>
<feature type="domain" description="NB-ARC" evidence="4">
    <location>
        <begin position="168"/>
        <end position="338"/>
    </location>
</feature>
<evidence type="ECO:0000256" key="3">
    <source>
        <dbReference type="ARBA" id="ARBA00022821"/>
    </source>
</evidence>
<keyword evidence="1" id="KW-0677">Repeat</keyword>
<dbReference type="InterPro" id="IPR044974">
    <property type="entry name" value="Disease_R_plants"/>
</dbReference>
<gene>
    <name evidence="8" type="ORF">COLO4_05324</name>
</gene>
<dbReference type="InterPro" id="IPR002182">
    <property type="entry name" value="NB-ARC"/>
</dbReference>
<dbReference type="OrthoDB" id="690341at2759"/>
<dbReference type="GO" id="GO:0098542">
    <property type="term" value="P:defense response to other organism"/>
    <property type="evidence" value="ECO:0007669"/>
    <property type="project" value="TreeGrafter"/>
</dbReference>
<evidence type="ECO:0000313" key="9">
    <source>
        <dbReference type="Proteomes" id="UP000187203"/>
    </source>
</evidence>
<dbReference type="InterPro" id="IPR042197">
    <property type="entry name" value="Apaf_helical"/>
</dbReference>
<dbReference type="InterPro" id="IPR058922">
    <property type="entry name" value="WHD_DRP"/>
</dbReference>
<proteinExistence type="predicted"/>
<feature type="domain" description="Disease resistance N-terminal" evidence="5">
    <location>
        <begin position="11"/>
        <end position="85"/>
    </location>
</feature>
<dbReference type="CDD" id="cd14798">
    <property type="entry name" value="RX-CC_like"/>
    <property type="match status" value="1"/>
</dbReference>
<keyword evidence="3" id="KW-0611">Plant defense</keyword>
<dbReference type="Pfam" id="PF18052">
    <property type="entry name" value="Rx_N"/>
    <property type="match status" value="1"/>
</dbReference>
<dbReference type="Pfam" id="PF00931">
    <property type="entry name" value="NB-ARC"/>
    <property type="match status" value="1"/>
</dbReference>
<dbReference type="InterPro" id="IPR038005">
    <property type="entry name" value="RX-like_CC"/>
</dbReference>
<dbReference type="STRING" id="93759.A0A1R3KRB0"/>
<dbReference type="SUPFAM" id="SSF52058">
    <property type="entry name" value="L domain-like"/>
    <property type="match status" value="1"/>
</dbReference>
<dbReference type="InterPro" id="IPR032675">
    <property type="entry name" value="LRR_dom_sf"/>
</dbReference>
<sequence>MAEAAVTAAIFLFEKAEVFLGEEVKRKKDVKDDIEHIQEGLGTIQAYLRDKRGEVGREMQRDRIKQLRVVAYDIEDVLDEFQLAHVPHFHQHTISQMAHDAAHSLQQFIALQKLSSKIKHVRAKIDGFNSGINAHLHPGECSTSLLPEVGEHTTNQIYHQEDKIVGFEKHKAKLMEQIQDEGEASSIISVVGAPGSGKSLLVKDVYKDRSVVRKYGCRAWIHVSRSVKTDELLCRMVSQFSKGRDPPGIDVQEKLKHILNQKSYLLVLDDLWDTKDWRRIVNALPSHDFGRHRIIVTTRYSNVANRCELSGSKPHVHELQPLSWPDAWHLFCNKAFNGKCPQELVKLSQSILTKCEGLPFAIVAVSSLLSTRQKTPYVFQKLLNSLGSEMKTGANLSIIGQVLQPSYNHLPVHLQSCFLHFSIFPEDYSVKRARLIRLWIAEGFIKEESGKTVEEIAEDYLNELIGTNLVQVSSWDFDGRASTCRVPSLVREFLIRKSEEENFVSILAEPRTAQVLPLEILALKYLRHLLVYCYKVDNYVTFDSVQGVDVLAGIGTLSELQKLSLIRVTSPKVIEELGALTNLTKLGLLGLRREHGMKLCEAIMKMQKLLSLEVNSTHQDDYLELDEMANCPQFLQRLSLKGRLVKLPRWISSLDSLVRIYLRWSKLSVEPLTALEALPNLLELEMVDSYMGEKLEFKANSFMKLKILHLEDLGSLNTVIVEQTAMPKLEKLTICKCKNLEMPPLGIHSLTELEELLLYDMNESFLSCLRKDHEDRWMVDHINTIHSFTLDPSNNKWSFKNLS</sequence>
<dbReference type="GO" id="GO:0043531">
    <property type="term" value="F:ADP binding"/>
    <property type="evidence" value="ECO:0007669"/>
    <property type="project" value="InterPro"/>
</dbReference>
<dbReference type="Pfam" id="PF23598">
    <property type="entry name" value="LRR_14"/>
    <property type="match status" value="1"/>
</dbReference>
<feature type="domain" description="Disease resistance R13L4/SHOC-2-like LRR" evidence="7">
    <location>
        <begin position="513"/>
        <end position="755"/>
    </location>
</feature>
<dbReference type="Gene3D" id="3.40.50.300">
    <property type="entry name" value="P-loop containing nucleotide triphosphate hydrolases"/>
    <property type="match status" value="1"/>
</dbReference>
<evidence type="ECO:0000259" key="5">
    <source>
        <dbReference type="Pfam" id="PF18052"/>
    </source>
</evidence>
<evidence type="ECO:0000313" key="8">
    <source>
        <dbReference type="EMBL" id="OMP09589.1"/>
    </source>
</evidence>
<dbReference type="PANTHER" id="PTHR23155">
    <property type="entry name" value="DISEASE RESISTANCE PROTEIN RP"/>
    <property type="match status" value="1"/>
</dbReference>
<evidence type="ECO:0000259" key="7">
    <source>
        <dbReference type="Pfam" id="PF23598"/>
    </source>
</evidence>
<dbReference type="PANTHER" id="PTHR23155:SF1205">
    <property type="entry name" value="DISEASE RESISTANCE PROTEIN RPM1"/>
    <property type="match status" value="1"/>
</dbReference>
<dbReference type="Gene3D" id="1.10.8.430">
    <property type="entry name" value="Helical domain of apoptotic protease-activating factors"/>
    <property type="match status" value="1"/>
</dbReference>
<comment type="caution">
    <text evidence="8">The sequence shown here is derived from an EMBL/GenBank/DDBJ whole genome shotgun (WGS) entry which is preliminary data.</text>
</comment>
<evidence type="ECO:0000259" key="4">
    <source>
        <dbReference type="Pfam" id="PF00931"/>
    </source>
</evidence>
<dbReference type="Pfam" id="PF23559">
    <property type="entry name" value="WHD_DRP"/>
    <property type="match status" value="1"/>
</dbReference>
<dbReference type="SUPFAM" id="SSF52540">
    <property type="entry name" value="P-loop containing nucleoside triphosphate hydrolases"/>
    <property type="match status" value="1"/>
</dbReference>
<dbReference type="Gene3D" id="3.80.10.10">
    <property type="entry name" value="Ribonuclease Inhibitor"/>
    <property type="match status" value="1"/>
</dbReference>
<dbReference type="Gene3D" id="1.10.10.10">
    <property type="entry name" value="Winged helix-like DNA-binding domain superfamily/Winged helix DNA-binding domain"/>
    <property type="match status" value="1"/>
</dbReference>
<name>A0A1R3KRB0_9ROSI</name>
<dbReference type="PRINTS" id="PR00364">
    <property type="entry name" value="DISEASERSIST"/>
</dbReference>
<feature type="domain" description="Disease resistance protein winged helix" evidence="6">
    <location>
        <begin position="423"/>
        <end position="493"/>
    </location>
</feature>
<dbReference type="EMBL" id="AWUE01012302">
    <property type="protein sequence ID" value="OMP09589.1"/>
    <property type="molecule type" value="Genomic_DNA"/>
</dbReference>
<keyword evidence="2" id="KW-0547">Nucleotide-binding</keyword>
<dbReference type="InterPro" id="IPR036388">
    <property type="entry name" value="WH-like_DNA-bd_sf"/>
</dbReference>
<dbReference type="FunFam" id="1.10.10.10:FF:000322">
    <property type="entry name" value="Probable disease resistance protein At1g63360"/>
    <property type="match status" value="1"/>
</dbReference>
<dbReference type="Proteomes" id="UP000187203">
    <property type="component" value="Unassembled WGS sequence"/>
</dbReference>